<keyword evidence="6" id="KW-1185">Reference proteome</keyword>
<dbReference type="PaxDb" id="589924-Ferp_0007"/>
<dbReference type="SUPFAM" id="SSF52540">
    <property type="entry name" value="P-loop containing nucleoside triphosphate hydrolases"/>
    <property type="match status" value="1"/>
</dbReference>
<dbReference type="GO" id="GO:0098796">
    <property type="term" value="C:membrane protein complex"/>
    <property type="evidence" value="ECO:0007669"/>
    <property type="project" value="UniProtKB-ARBA"/>
</dbReference>
<evidence type="ECO:0000259" key="4">
    <source>
        <dbReference type="PROSITE" id="PS50893"/>
    </source>
</evidence>
<dbReference type="InterPro" id="IPR027417">
    <property type="entry name" value="P-loop_NTPase"/>
</dbReference>
<dbReference type="GO" id="GO:0022857">
    <property type="term" value="F:transmembrane transporter activity"/>
    <property type="evidence" value="ECO:0007669"/>
    <property type="project" value="TreeGrafter"/>
</dbReference>
<dbReference type="FunFam" id="3.40.50.300:FF:000032">
    <property type="entry name" value="Export ABC transporter ATP-binding protein"/>
    <property type="match status" value="1"/>
</dbReference>
<dbReference type="SMART" id="SM00382">
    <property type="entry name" value="AAA"/>
    <property type="match status" value="1"/>
</dbReference>
<dbReference type="InterPro" id="IPR017911">
    <property type="entry name" value="MacB-like_ATP-bd"/>
</dbReference>
<dbReference type="CDD" id="cd03255">
    <property type="entry name" value="ABC_MJ0796_LolCDE_FtsE"/>
    <property type="match status" value="1"/>
</dbReference>
<dbReference type="InterPro" id="IPR015854">
    <property type="entry name" value="ABC_transpr_LolD-like"/>
</dbReference>
<dbReference type="EMBL" id="CP001899">
    <property type="protein sequence ID" value="ADC64199.1"/>
    <property type="molecule type" value="Genomic_DNA"/>
</dbReference>
<accession>D3S0I5</accession>
<dbReference type="GeneID" id="8777497"/>
<protein>
    <submittedName>
        <fullName evidence="5">ABC transporter related protein</fullName>
    </submittedName>
</protein>
<reference evidence="5 6" key="2">
    <citation type="journal article" date="2011" name="Stand. Genomic Sci.">
        <title>Complete genome sequence of Ferroglobus placidus AEDII12DO.</title>
        <authorList>
            <person name="Anderson I."/>
            <person name="Risso C."/>
            <person name="Holmes D."/>
            <person name="Lucas S."/>
            <person name="Copeland A."/>
            <person name="Lapidus A."/>
            <person name="Cheng J.F."/>
            <person name="Bruce D."/>
            <person name="Goodwin L."/>
            <person name="Pitluck S."/>
            <person name="Saunders E."/>
            <person name="Brettin T."/>
            <person name="Detter J.C."/>
            <person name="Han C."/>
            <person name="Tapia R."/>
            <person name="Larimer F."/>
            <person name="Land M."/>
            <person name="Hauser L."/>
            <person name="Woyke T."/>
            <person name="Lovley D."/>
            <person name="Kyrpides N."/>
            <person name="Ivanova N."/>
        </authorList>
    </citation>
    <scope>NUCLEOTIDE SEQUENCE [LARGE SCALE GENOMIC DNA]</scope>
    <source>
        <strain evidence="6">DSM 10642 / AEDII12DO</strain>
    </source>
</reference>
<keyword evidence="2" id="KW-0547">Nucleotide-binding</keyword>
<dbReference type="PANTHER" id="PTHR24220">
    <property type="entry name" value="IMPORT ATP-BINDING PROTEIN"/>
    <property type="match status" value="1"/>
</dbReference>
<evidence type="ECO:0000313" key="5">
    <source>
        <dbReference type="EMBL" id="ADC64199.1"/>
    </source>
</evidence>
<dbReference type="Pfam" id="PF00005">
    <property type="entry name" value="ABC_tran"/>
    <property type="match status" value="1"/>
</dbReference>
<dbReference type="GO" id="GO:0016887">
    <property type="term" value="F:ATP hydrolysis activity"/>
    <property type="evidence" value="ECO:0007669"/>
    <property type="project" value="InterPro"/>
</dbReference>
<dbReference type="InterPro" id="IPR003439">
    <property type="entry name" value="ABC_transporter-like_ATP-bd"/>
</dbReference>
<dbReference type="STRING" id="589924.Ferp_0007"/>
<evidence type="ECO:0000256" key="2">
    <source>
        <dbReference type="ARBA" id="ARBA00022741"/>
    </source>
</evidence>
<dbReference type="PROSITE" id="PS50893">
    <property type="entry name" value="ABC_TRANSPORTER_2"/>
    <property type="match status" value="1"/>
</dbReference>
<dbReference type="GO" id="GO:0005524">
    <property type="term" value="F:ATP binding"/>
    <property type="evidence" value="ECO:0007669"/>
    <property type="project" value="UniProtKB-KW"/>
</dbReference>
<dbReference type="PANTHER" id="PTHR24220:SF86">
    <property type="entry name" value="ABC TRANSPORTER ABCH.1"/>
    <property type="match status" value="1"/>
</dbReference>
<organism evidence="5 6">
    <name type="scientific">Ferroglobus placidus (strain DSM 10642 / AEDII12DO)</name>
    <dbReference type="NCBI Taxonomy" id="589924"/>
    <lineage>
        <taxon>Archaea</taxon>
        <taxon>Methanobacteriati</taxon>
        <taxon>Methanobacteriota</taxon>
        <taxon>Archaeoglobi</taxon>
        <taxon>Archaeoglobales</taxon>
        <taxon>Archaeoglobaceae</taxon>
        <taxon>Ferroglobus</taxon>
    </lineage>
</organism>
<reference evidence="6" key="1">
    <citation type="submission" date="2010-02" db="EMBL/GenBank/DDBJ databases">
        <title>Complete sequence of Ferroglobus placidus DSM 10642.</title>
        <authorList>
            <consortium name="US DOE Joint Genome Institute"/>
            <person name="Lucas S."/>
            <person name="Copeland A."/>
            <person name="Lapidus A."/>
            <person name="Cheng J.-F."/>
            <person name="Bruce D."/>
            <person name="Goodwin L."/>
            <person name="Pitluck S."/>
            <person name="Saunders E."/>
            <person name="Brettin T."/>
            <person name="Detter J.C."/>
            <person name="Han C."/>
            <person name="Tapia R."/>
            <person name="Larimer F."/>
            <person name="Land M."/>
            <person name="Hauser L."/>
            <person name="Kyrpides N."/>
            <person name="Ivanova N."/>
            <person name="Holmes D."/>
            <person name="Lovley D."/>
            <person name="Kyrpides N."/>
            <person name="Anderson I.J."/>
            <person name="Woyke T."/>
        </authorList>
    </citation>
    <scope>NUCLEOTIDE SEQUENCE [LARGE SCALE GENOMIC DNA]</scope>
    <source>
        <strain evidence="6">DSM 10642 / AEDII12DO</strain>
    </source>
</reference>
<evidence type="ECO:0000256" key="3">
    <source>
        <dbReference type="ARBA" id="ARBA00022840"/>
    </source>
</evidence>
<name>D3S0I5_FERPA</name>
<keyword evidence="1" id="KW-0813">Transport</keyword>
<dbReference type="AlphaFoldDB" id="D3S0I5"/>
<dbReference type="Gene3D" id="3.40.50.300">
    <property type="entry name" value="P-loop containing nucleotide triphosphate hydrolases"/>
    <property type="match status" value="1"/>
</dbReference>
<dbReference type="InterPro" id="IPR017871">
    <property type="entry name" value="ABC_transporter-like_CS"/>
</dbReference>
<evidence type="ECO:0000313" key="6">
    <source>
        <dbReference type="Proteomes" id="UP000002613"/>
    </source>
</evidence>
<dbReference type="KEGG" id="fpl:Ferp_0007"/>
<sequence>MKAVELRNVTKVYKTKYYEVVALRNVNLEVELGEFIAVMGPSGSGKSTLLNLVGCLDKPTEGEVIIKGRRTRELSDRELTKLRRDEIGFIFQQYNLIPTLTVEENIELPMVFKGISKEERERRVRELAEKLGIYELLERKPAELSGGQQQRVAIARALANKPSILLCDEPTGNLDSKSGEIVMEAIKELNEEGVTVILVTHDESLKRYAERVVKLRDGMIVDVSSNGS</sequence>
<dbReference type="RefSeq" id="WP_012964548.1">
    <property type="nucleotide sequence ID" value="NC_013849.1"/>
</dbReference>
<dbReference type="Proteomes" id="UP000002613">
    <property type="component" value="Chromosome"/>
</dbReference>
<keyword evidence="3" id="KW-0067">ATP-binding</keyword>
<dbReference type="InterPro" id="IPR003593">
    <property type="entry name" value="AAA+_ATPase"/>
</dbReference>
<evidence type="ECO:0000256" key="1">
    <source>
        <dbReference type="ARBA" id="ARBA00022448"/>
    </source>
</evidence>
<feature type="domain" description="ABC transporter" evidence="4">
    <location>
        <begin position="4"/>
        <end position="228"/>
    </location>
</feature>
<dbReference type="PROSITE" id="PS00211">
    <property type="entry name" value="ABC_TRANSPORTER_1"/>
    <property type="match status" value="1"/>
</dbReference>
<proteinExistence type="predicted"/>
<dbReference type="eggNOG" id="arCOG00922">
    <property type="taxonomic scope" value="Archaea"/>
</dbReference>
<dbReference type="HOGENOM" id="CLU_000604_1_22_2"/>
<gene>
    <name evidence="5" type="ordered locus">Ferp_0007</name>
</gene>
<dbReference type="GO" id="GO:0005886">
    <property type="term" value="C:plasma membrane"/>
    <property type="evidence" value="ECO:0007669"/>
    <property type="project" value="TreeGrafter"/>
</dbReference>
<dbReference type="OrthoDB" id="31298at2157"/>